<dbReference type="EMBL" id="CP092865">
    <property type="protein sequence ID" value="UYV64261.1"/>
    <property type="molecule type" value="Genomic_DNA"/>
</dbReference>
<evidence type="ECO:0000256" key="2">
    <source>
        <dbReference type="ARBA" id="ARBA00022490"/>
    </source>
</evidence>
<protein>
    <submittedName>
        <fullName evidence="5">UPF2</fullName>
    </submittedName>
</protein>
<dbReference type="Pfam" id="PF02854">
    <property type="entry name" value="MIF4G"/>
    <property type="match status" value="3"/>
</dbReference>
<sequence>MSIVSPAISPKADNKIPCLCLANRPEEFFFTKLDSSLKKNTAFIKRLKIITEAQRDSLIKDMSNLNLTKYISEAAAALVEAKIKMGDVNTAVQVCSLLHQRYSDFAPSLLDHWQKVLALKRDEKITNPSKLRVDLRFYAELISVGVFTLREGLPFLGNLLTVLTTGDKEDHSNLSIILSFCRHCGEDYVGLVPRKTRVLAQQHDLLDSIPKSELLQPDRQRGLRSLLKEYYKSLCKHVVKDHKSLQAMERQNKRILQTKGELSVERKEKWEMVQGTFQKLFQGTQQLADILDEELPDLPPDDCSSMELETATMLDVHNRFKDDVDGYSSLWEDEDTRMFYENLPDLKSSIPGIIFKDNIQPAPPPEQPADALAQMEESEIELEGDLLEEEEGSKESLLAAEPECEPEEVASTGRVLVDSFLSGLLNCVNREMVDQAANNFCTNHNTKNNRRKLIKTLFSVPRTRLDLLPFYARFVAILHPVMMDISNELVSLLKHDFKFHVKKKDQINIESKVKTVRYIGELVKFQVFSRNDALFFLKTLLLDFSHHHIEMACNLLETCGRFLLRSPETHQRTKIYLDQMMRKKMVRALDSRYITMIENAFYYCNPPDAPAATKVERPPLHEYIRKLLYKDLTKNNTEKILKQMRKLDWEDPEVSSYATKCLTAIWNVKYYNIRCVANLLSGLVAYQETVGPQVVDAVLEDIRLGLELNHPKFNQRRVSIIRYLGELYNYRMVESSVIFKTLYSLISFGVSYIGMSSDLDPPDNHFRLRLVCILLETCGQYFNSGSSKKKLDCFLVFFQYYYQIKKSQYQGVEGQSKIFPVTMEFMVQDTILALRPKLKPFQNQADASAAIQGYIDEFKPWQASGMGYGSDDSGPLGPIQEVEEEEDDEARSHMAEEEEDEDEEEEEEEGHYAPASTQSDEDMPAGSMGDVPPTPRLVSCTEDEDFMSAFDKMLSESIIHRSQVAIKPQADITIPLNIKAGRTSRKSVSSPPPYLDLEKAPSPDQTVNFVLMTRRGNKQQFKSLQVPVSSELAQNLRDQEEAERMEKQQVKRLTLDINERQEEEDYQEMLAQQRPMVMNLNRDRRHKYLHPKGAPDADLIFGNNVRAPADSRSLNQTKEALS</sequence>
<dbReference type="InterPro" id="IPR007193">
    <property type="entry name" value="Upf2/Nmd2_C"/>
</dbReference>
<dbReference type="Gene3D" id="1.25.40.180">
    <property type="match status" value="3"/>
</dbReference>
<evidence type="ECO:0000313" key="5">
    <source>
        <dbReference type="EMBL" id="UYV64261.1"/>
    </source>
</evidence>
<dbReference type="Gene3D" id="6.10.250.770">
    <property type="match status" value="1"/>
</dbReference>
<reference evidence="5 6" key="1">
    <citation type="submission" date="2022-01" db="EMBL/GenBank/DDBJ databases">
        <title>A chromosomal length assembly of Cordylochernes scorpioides.</title>
        <authorList>
            <person name="Zeh D."/>
            <person name="Zeh J."/>
        </authorList>
    </citation>
    <scope>NUCLEOTIDE SEQUENCE [LARGE SCALE GENOMIC DNA]</scope>
    <source>
        <strain evidence="5">IN4F17</strain>
        <tissue evidence="5">Whole Body</tissue>
    </source>
</reference>
<feature type="region of interest" description="Disordered" evidence="3">
    <location>
        <begin position="866"/>
        <end position="939"/>
    </location>
</feature>
<feature type="domain" description="MIF4G" evidence="4">
    <location>
        <begin position="418"/>
        <end position="607"/>
    </location>
</feature>
<keyword evidence="2" id="KW-0963">Cytoplasm</keyword>
<evidence type="ECO:0000256" key="1">
    <source>
        <dbReference type="ARBA" id="ARBA00004496"/>
    </source>
</evidence>
<dbReference type="PANTHER" id="PTHR12839">
    <property type="entry name" value="NONSENSE-MEDIATED MRNA DECAY PROTEIN 2 UP-FRAMESHIFT SUPPRESSOR 2"/>
    <property type="match status" value="1"/>
</dbReference>
<gene>
    <name evidence="5" type="ORF">LAZ67_3000096</name>
</gene>
<name>A0ABY6K7K5_9ARAC</name>
<comment type="subcellular location">
    <subcellularLocation>
        <location evidence="1">Cytoplasm</location>
    </subcellularLocation>
</comment>
<feature type="compositionally biased region" description="Acidic residues" evidence="3">
    <location>
        <begin position="896"/>
        <end position="909"/>
    </location>
</feature>
<evidence type="ECO:0000313" key="6">
    <source>
        <dbReference type="Proteomes" id="UP001235939"/>
    </source>
</evidence>
<proteinExistence type="predicted"/>
<dbReference type="Pfam" id="PF04050">
    <property type="entry name" value="Upf2"/>
    <property type="match status" value="1"/>
</dbReference>
<dbReference type="InterPro" id="IPR039762">
    <property type="entry name" value="Nmd2/UPF2"/>
</dbReference>
<dbReference type="InterPro" id="IPR003890">
    <property type="entry name" value="MIF4G-like_typ-3"/>
</dbReference>
<keyword evidence="6" id="KW-1185">Reference proteome</keyword>
<dbReference type="SUPFAM" id="SSF48371">
    <property type="entry name" value="ARM repeat"/>
    <property type="match status" value="3"/>
</dbReference>
<dbReference type="InterPro" id="IPR016024">
    <property type="entry name" value="ARM-type_fold"/>
</dbReference>
<evidence type="ECO:0000259" key="4">
    <source>
        <dbReference type="SMART" id="SM00543"/>
    </source>
</evidence>
<feature type="domain" description="MIF4G" evidence="4">
    <location>
        <begin position="37"/>
        <end position="235"/>
    </location>
</feature>
<organism evidence="5 6">
    <name type="scientific">Cordylochernes scorpioides</name>
    <dbReference type="NCBI Taxonomy" id="51811"/>
    <lineage>
        <taxon>Eukaryota</taxon>
        <taxon>Metazoa</taxon>
        <taxon>Ecdysozoa</taxon>
        <taxon>Arthropoda</taxon>
        <taxon>Chelicerata</taxon>
        <taxon>Arachnida</taxon>
        <taxon>Pseudoscorpiones</taxon>
        <taxon>Cheliferoidea</taxon>
        <taxon>Chernetidae</taxon>
        <taxon>Cordylochernes</taxon>
    </lineage>
</organism>
<dbReference type="PANTHER" id="PTHR12839:SF7">
    <property type="entry name" value="REGULATOR OF NONSENSE TRANSCRIPTS 2"/>
    <property type="match status" value="1"/>
</dbReference>
<accession>A0ABY6K7K5</accession>
<dbReference type="SMART" id="SM00543">
    <property type="entry name" value="MIF4G"/>
    <property type="match status" value="3"/>
</dbReference>
<evidence type="ECO:0000256" key="3">
    <source>
        <dbReference type="SAM" id="MobiDB-lite"/>
    </source>
</evidence>
<dbReference type="Proteomes" id="UP001235939">
    <property type="component" value="Chromosome 03"/>
</dbReference>
<feature type="region of interest" description="Disordered" evidence="3">
    <location>
        <begin position="982"/>
        <end position="1001"/>
    </location>
</feature>
<dbReference type="Gene3D" id="4.10.80.160">
    <property type="match status" value="1"/>
</dbReference>
<feature type="domain" description="MIF4G" evidence="4">
    <location>
        <begin position="622"/>
        <end position="837"/>
    </location>
</feature>